<sequence length="319" mass="34040">MPRIRARRTAVTDPEVVAVSSELFAPVSADVELCYQTYGDPDAEPLLLVMGLGAPMTWWDPALCTLLARQGFYVIRYDNRDAARSSSGTARITRSMLIRAFLGRKADAPYAIADLAEDAFGLLDHLGIDSAHVVGVSMGGMIVQSMAIAEGRNSGASRVRSLVSIMSTTGRRTAGWQDPRILPMLLGPRATTKEGYVAAARTMGGLIGSPGYPEPEAASRARAEETFERGINAAGTMRQMMAVLTQPDRGRALGSVRVPAAVIHGMDDRMVHPSGGRATAQAIPGAHLLLIPGMGHDLPVPLHETFVDVIRRTADKAQG</sequence>
<proteinExistence type="predicted"/>
<evidence type="ECO:0000313" key="3">
    <source>
        <dbReference type="Proteomes" id="UP000267128"/>
    </source>
</evidence>
<dbReference type="GO" id="GO:0046503">
    <property type="term" value="P:glycerolipid catabolic process"/>
    <property type="evidence" value="ECO:0007669"/>
    <property type="project" value="TreeGrafter"/>
</dbReference>
<dbReference type="PANTHER" id="PTHR43433:SF5">
    <property type="entry name" value="AB HYDROLASE-1 DOMAIN-CONTAINING PROTEIN"/>
    <property type="match status" value="1"/>
</dbReference>
<dbReference type="GO" id="GO:0004806">
    <property type="term" value="F:triacylglycerol lipase activity"/>
    <property type="evidence" value="ECO:0007669"/>
    <property type="project" value="TreeGrafter"/>
</dbReference>
<organism evidence="2 3">
    <name type="scientific">Nocardioides marmoriginsengisoli</name>
    <dbReference type="NCBI Taxonomy" id="661483"/>
    <lineage>
        <taxon>Bacteria</taxon>
        <taxon>Bacillati</taxon>
        <taxon>Actinomycetota</taxon>
        <taxon>Actinomycetes</taxon>
        <taxon>Propionibacteriales</taxon>
        <taxon>Nocardioidaceae</taxon>
        <taxon>Nocardioides</taxon>
    </lineage>
</organism>
<dbReference type="Pfam" id="PF00561">
    <property type="entry name" value="Abhydrolase_1"/>
    <property type="match status" value="1"/>
</dbReference>
<dbReference type="InterPro" id="IPR000073">
    <property type="entry name" value="AB_hydrolase_1"/>
</dbReference>
<protein>
    <submittedName>
        <fullName evidence="2">Alpha/beta fold hydrolase</fullName>
    </submittedName>
</protein>
<dbReference type="Proteomes" id="UP000267128">
    <property type="component" value="Unassembled WGS sequence"/>
</dbReference>
<dbReference type="EMBL" id="RJSE01000008">
    <property type="protein sequence ID" value="RNL61333.1"/>
    <property type="molecule type" value="Genomic_DNA"/>
</dbReference>
<dbReference type="OrthoDB" id="8957634at2"/>
<evidence type="ECO:0000259" key="1">
    <source>
        <dbReference type="Pfam" id="PF00561"/>
    </source>
</evidence>
<keyword evidence="3" id="KW-1185">Reference proteome</keyword>
<dbReference type="InterPro" id="IPR050471">
    <property type="entry name" value="AB_hydrolase"/>
</dbReference>
<dbReference type="InterPro" id="IPR029058">
    <property type="entry name" value="AB_hydrolase_fold"/>
</dbReference>
<accession>A0A3N0CE99</accession>
<evidence type="ECO:0000313" key="2">
    <source>
        <dbReference type="EMBL" id="RNL61333.1"/>
    </source>
</evidence>
<dbReference type="PANTHER" id="PTHR43433">
    <property type="entry name" value="HYDROLASE, ALPHA/BETA FOLD FAMILY PROTEIN"/>
    <property type="match status" value="1"/>
</dbReference>
<name>A0A3N0CE99_9ACTN</name>
<keyword evidence="2" id="KW-0378">Hydrolase</keyword>
<reference evidence="2 3" key="1">
    <citation type="submission" date="2018-11" db="EMBL/GenBank/DDBJ databases">
        <authorList>
            <person name="Li F."/>
        </authorList>
    </citation>
    <scope>NUCLEOTIDE SEQUENCE [LARGE SCALE GENOMIC DNA]</scope>
    <source>
        <strain evidence="2 3">Gsoil 097</strain>
    </source>
</reference>
<dbReference type="SUPFAM" id="SSF53474">
    <property type="entry name" value="alpha/beta-Hydrolases"/>
    <property type="match status" value="1"/>
</dbReference>
<gene>
    <name evidence="2" type="ORF">EFK50_18425</name>
</gene>
<dbReference type="Gene3D" id="3.40.50.1820">
    <property type="entry name" value="alpha/beta hydrolase"/>
    <property type="match status" value="1"/>
</dbReference>
<dbReference type="RefSeq" id="WP_123229044.1">
    <property type="nucleotide sequence ID" value="NZ_RJSE01000008.1"/>
</dbReference>
<dbReference type="AlphaFoldDB" id="A0A3N0CE99"/>
<comment type="caution">
    <text evidence="2">The sequence shown here is derived from an EMBL/GenBank/DDBJ whole genome shotgun (WGS) entry which is preliminary data.</text>
</comment>
<feature type="domain" description="AB hydrolase-1" evidence="1">
    <location>
        <begin position="45"/>
        <end position="297"/>
    </location>
</feature>